<evidence type="ECO:0000256" key="5">
    <source>
        <dbReference type="ARBA" id="ARBA00022679"/>
    </source>
</evidence>
<evidence type="ECO:0000256" key="10">
    <source>
        <dbReference type="ARBA" id="ARBA00023221"/>
    </source>
</evidence>
<dbReference type="eggNOG" id="KOG1192">
    <property type="taxonomic scope" value="Eukaryota"/>
</dbReference>
<evidence type="ECO:0000313" key="13">
    <source>
        <dbReference type="EMBL" id="KCW58726.1"/>
    </source>
</evidence>
<dbReference type="InterPro" id="IPR010610">
    <property type="entry name" value="EryCIII-like_C"/>
</dbReference>
<keyword evidence="4" id="KW-0328">Glycosyltransferase</keyword>
<dbReference type="InParanoid" id="A0A059AYI2"/>
<keyword evidence="3" id="KW-0444">Lipid biosynthesis</keyword>
<dbReference type="AlphaFoldDB" id="A0A059AYI2"/>
<keyword evidence="8" id="KW-0443">Lipid metabolism</keyword>
<keyword evidence="6" id="KW-0752">Steroid biosynthesis</keyword>
<dbReference type="OMA" id="ALICSGW"/>
<evidence type="ECO:0000256" key="8">
    <source>
        <dbReference type="ARBA" id="ARBA00023098"/>
    </source>
</evidence>
<keyword evidence="9" id="KW-1207">Sterol metabolism</keyword>
<dbReference type="GO" id="GO:0016126">
    <property type="term" value="P:sterol biosynthetic process"/>
    <property type="evidence" value="ECO:0007669"/>
    <property type="project" value="UniProtKB-KW"/>
</dbReference>
<dbReference type="Gramene" id="KCW58726">
    <property type="protein sequence ID" value="KCW58726"/>
    <property type="gene ID" value="EUGRSUZ_H01372"/>
</dbReference>
<organism evidence="13">
    <name type="scientific">Eucalyptus grandis</name>
    <name type="common">Flooded gum</name>
    <dbReference type="NCBI Taxonomy" id="71139"/>
    <lineage>
        <taxon>Eukaryota</taxon>
        <taxon>Viridiplantae</taxon>
        <taxon>Streptophyta</taxon>
        <taxon>Embryophyta</taxon>
        <taxon>Tracheophyta</taxon>
        <taxon>Spermatophyta</taxon>
        <taxon>Magnoliopsida</taxon>
        <taxon>eudicotyledons</taxon>
        <taxon>Gunneridae</taxon>
        <taxon>Pentapetalae</taxon>
        <taxon>rosids</taxon>
        <taxon>malvids</taxon>
        <taxon>Myrtales</taxon>
        <taxon>Myrtaceae</taxon>
        <taxon>Myrtoideae</taxon>
        <taxon>Eucalypteae</taxon>
        <taxon>Eucalyptus</taxon>
    </lineage>
</organism>
<keyword evidence="10" id="KW-0753">Steroid metabolism</keyword>
<evidence type="ECO:0000256" key="3">
    <source>
        <dbReference type="ARBA" id="ARBA00022516"/>
    </source>
</evidence>
<dbReference type="FunFam" id="3.40.50.2000:FF:000009">
    <property type="entry name" value="Sterol 3-beta-glucosyltransferase UGT80A2"/>
    <property type="match status" value="1"/>
</dbReference>
<evidence type="ECO:0000256" key="4">
    <source>
        <dbReference type="ARBA" id="ARBA00022676"/>
    </source>
</evidence>
<gene>
    <name evidence="13" type="ORF">EUGRSUZ_H01372</name>
</gene>
<evidence type="ECO:0000256" key="7">
    <source>
        <dbReference type="ARBA" id="ARBA00023011"/>
    </source>
</evidence>
<dbReference type="Gene3D" id="3.40.50.2000">
    <property type="entry name" value="Glycogen Phosphorylase B"/>
    <property type="match status" value="2"/>
</dbReference>
<reference evidence="13" key="1">
    <citation type="submission" date="2013-07" db="EMBL/GenBank/DDBJ databases">
        <title>The genome of Eucalyptus grandis.</title>
        <authorList>
            <person name="Schmutz J."/>
            <person name="Hayes R."/>
            <person name="Myburg A."/>
            <person name="Tuskan G."/>
            <person name="Grattapaglia D."/>
            <person name="Rokhsar D.S."/>
        </authorList>
    </citation>
    <scope>NUCLEOTIDE SEQUENCE</scope>
    <source>
        <tissue evidence="13">Leaf extractions</tissue>
    </source>
</reference>
<name>A0A059AYI2_EUCGR</name>
<dbReference type="CDD" id="cd03784">
    <property type="entry name" value="GT1_Gtf-like"/>
    <property type="match status" value="1"/>
</dbReference>
<evidence type="ECO:0000256" key="6">
    <source>
        <dbReference type="ARBA" id="ARBA00022955"/>
    </source>
</evidence>
<dbReference type="InterPro" id="IPR002213">
    <property type="entry name" value="UDP_glucos_trans"/>
</dbReference>
<feature type="domain" description="Glycosyltransferase family 28 N-terminal" evidence="11">
    <location>
        <begin position="1"/>
        <end position="142"/>
    </location>
</feature>
<dbReference type="EC" id="2.4.1.173" evidence="2"/>
<dbReference type="GO" id="GO:0016906">
    <property type="term" value="F:sterol 3-beta-glucosyltransferase activity"/>
    <property type="evidence" value="ECO:0007669"/>
    <property type="project" value="UniProtKB-EC"/>
</dbReference>
<proteinExistence type="inferred from homology"/>
<dbReference type="PANTHER" id="PTHR48050:SF2">
    <property type="entry name" value="STEROL 3-BETA-GLUCOSYLTRANSFERASE UGT80A2-LIKE"/>
    <property type="match status" value="1"/>
</dbReference>
<evidence type="ECO:0000259" key="11">
    <source>
        <dbReference type="Pfam" id="PF03033"/>
    </source>
</evidence>
<dbReference type="InterPro" id="IPR004276">
    <property type="entry name" value="GlycoTrans_28_N"/>
</dbReference>
<dbReference type="GO" id="GO:0009791">
    <property type="term" value="P:post-embryonic development"/>
    <property type="evidence" value="ECO:0007669"/>
    <property type="project" value="UniProtKB-ARBA"/>
</dbReference>
<dbReference type="Pfam" id="PF06722">
    <property type="entry name" value="EryCIII-like_C"/>
    <property type="match status" value="1"/>
</dbReference>
<evidence type="ECO:0000256" key="1">
    <source>
        <dbReference type="ARBA" id="ARBA00006962"/>
    </source>
</evidence>
<dbReference type="FunFam" id="3.40.50.2000:FF:000030">
    <property type="entry name" value="Sterol 3-beta-glucosyltransferase UGT80A2"/>
    <property type="match status" value="1"/>
</dbReference>
<evidence type="ECO:0000256" key="9">
    <source>
        <dbReference type="ARBA" id="ARBA00023166"/>
    </source>
</evidence>
<dbReference type="Pfam" id="PF03033">
    <property type="entry name" value="Glyco_transf_28"/>
    <property type="match status" value="1"/>
</dbReference>
<feature type="domain" description="Erythromycin biosynthesis protein CIII-like C-terminal" evidence="12">
    <location>
        <begin position="297"/>
        <end position="396"/>
    </location>
</feature>
<evidence type="ECO:0000259" key="12">
    <source>
        <dbReference type="Pfam" id="PF06722"/>
    </source>
</evidence>
<keyword evidence="7" id="KW-0756">Sterol biosynthesis</keyword>
<dbReference type="GO" id="GO:0010154">
    <property type="term" value="P:fruit development"/>
    <property type="evidence" value="ECO:0007669"/>
    <property type="project" value="UniProtKB-ARBA"/>
</dbReference>
<protein>
    <recommendedName>
        <fullName evidence="2">sterol 3beta-glucosyltransferase</fullName>
        <ecNumber evidence="2">2.4.1.173</ecNumber>
    </recommendedName>
</protein>
<sequence>MLIVGTRGDIQPFVAIGKRLQEHGHRVRLATHSNFREFVLTAGLEFYPLGGDPKVLAWYMVKNKGILPSGPSEIQIQRNELKDIILSLLPACMDPDPNSNMPFEADAIIANPPACGHIHVAEALKIPLHIFFTMPWTPTGEFPHPLSRVKQPAGYRLSYQIIDALIWIAIRDMINEFRKKKLKLRPVTYLCGSNSPPPDVPIGYMWSPQLVPKPKDWGPKIDVVGFCFLDLASSYEPPDSLVKWLEEGEKPIYIGFGSLPVQEPQRMTDIIIKSLEATGQRGIVSKGWGGLGNLAEPEYVYLLDNCPHDWLFARCSAVVHHGGAGTTAAGLRAACPTTIIPFFGDQTFWGEQVYARGVGPAPIPVDDFSLEKLIAAIRFMLDPKVKERAMDLATAMENEDGVGRAVNSFYKHFPRRNTGSECESLPGTSSFLSIRRCFGCS</sequence>
<dbReference type="EMBL" id="KK198760">
    <property type="protein sequence ID" value="KCW58726.1"/>
    <property type="molecule type" value="Genomic_DNA"/>
</dbReference>
<keyword evidence="5" id="KW-0808">Transferase</keyword>
<dbReference type="PANTHER" id="PTHR48050">
    <property type="entry name" value="STEROL 3-BETA-GLUCOSYLTRANSFERASE"/>
    <property type="match status" value="1"/>
</dbReference>
<evidence type="ECO:0000256" key="2">
    <source>
        <dbReference type="ARBA" id="ARBA00012650"/>
    </source>
</evidence>
<dbReference type="SUPFAM" id="SSF53756">
    <property type="entry name" value="UDP-Glycosyltransferase/glycogen phosphorylase"/>
    <property type="match status" value="1"/>
</dbReference>
<dbReference type="InterPro" id="IPR050426">
    <property type="entry name" value="Glycosyltransferase_28"/>
</dbReference>
<dbReference type="GO" id="GO:0005975">
    <property type="term" value="P:carbohydrate metabolic process"/>
    <property type="evidence" value="ECO:0007669"/>
    <property type="project" value="InterPro"/>
</dbReference>
<comment type="similarity">
    <text evidence="1">Belongs to the glycosyltransferase 28 family.</text>
</comment>
<accession>A0A059AYI2</accession>